<dbReference type="InterPro" id="IPR051045">
    <property type="entry name" value="TonB-dependent_transducer"/>
</dbReference>
<evidence type="ECO:0000256" key="2">
    <source>
        <dbReference type="ARBA" id="ARBA00006555"/>
    </source>
</evidence>
<evidence type="ECO:0000313" key="13">
    <source>
        <dbReference type="Proteomes" id="UP000027604"/>
    </source>
</evidence>
<organism evidence="12 13">
    <name type="scientific">Janthinobacterium agaricidamnosum NBRC 102515 = DSM 9628</name>
    <dbReference type="NCBI Taxonomy" id="1349767"/>
    <lineage>
        <taxon>Bacteria</taxon>
        <taxon>Pseudomonadati</taxon>
        <taxon>Pseudomonadota</taxon>
        <taxon>Betaproteobacteria</taxon>
        <taxon>Burkholderiales</taxon>
        <taxon>Oxalobacteraceae</taxon>
        <taxon>Janthinobacterium</taxon>
    </lineage>
</organism>
<keyword evidence="13" id="KW-1185">Reference proteome</keyword>
<evidence type="ECO:0000313" key="12">
    <source>
        <dbReference type="EMBL" id="CDG81004.1"/>
    </source>
</evidence>
<keyword evidence="7" id="KW-0653">Protein transport</keyword>
<reference evidence="12 13" key="1">
    <citation type="journal article" date="2015" name="Genome Announc.">
        <title>Genome Sequence of Mushroom Soft-Rot Pathogen Janthinobacterium agaricidamnosum.</title>
        <authorList>
            <person name="Graupner K."/>
            <person name="Lackner G."/>
            <person name="Hertweck C."/>
        </authorList>
    </citation>
    <scope>NUCLEOTIDE SEQUENCE [LARGE SCALE GENOMIC DNA]</scope>
    <source>
        <strain evidence="13">NBRC 102515 / DSM 9628</strain>
    </source>
</reference>
<dbReference type="GO" id="GO:0015031">
    <property type="term" value="P:protein transport"/>
    <property type="evidence" value="ECO:0007669"/>
    <property type="project" value="UniProtKB-KW"/>
</dbReference>
<feature type="region of interest" description="Disordered" evidence="10">
    <location>
        <begin position="113"/>
        <end position="141"/>
    </location>
</feature>
<evidence type="ECO:0000256" key="4">
    <source>
        <dbReference type="ARBA" id="ARBA00022475"/>
    </source>
</evidence>
<evidence type="ECO:0000256" key="6">
    <source>
        <dbReference type="ARBA" id="ARBA00022692"/>
    </source>
</evidence>
<sequence length="232" mass="24334">MNSMTMMPRSDMGLAQPQFATLKAKRGQMAPLAGIIALHVVALYLFQSGLLSKAVHAAMPEVINISFVTPPAPPKETPPSLPKTVDIVAPQPPAIIPPLPLLAIAPAEPTITPPQAPAESAPAAAVAAPPAPPQKPAPATPRTVSSVEYIKAPQPVYPNISRRLGETGIVVLRILISEKGLPEQVMIQKSSGSSNLDEAGRQAALRALFKPLIENGKAVSVFVIVPLNFQLS</sequence>
<feature type="domain" description="TonB C-terminal" evidence="11">
    <location>
        <begin position="142"/>
        <end position="232"/>
    </location>
</feature>
<keyword evidence="8" id="KW-1133">Transmembrane helix</keyword>
<dbReference type="PROSITE" id="PS52015">
    <property type="entry name" value="TONB_CTD"/>
    <property type="match status" value="1"/>
</dbReference>
<comment type="similarity">
    <text evidence="2">Belongs to the TonB family.</text>
</comment>
<comment type="subcellular location">
    <subcellularLocation>
        <location evidence="1">Cell inner membrane</location>
        <topology evidence="1">Single-pass membrane protein</topology>
        <orientation evidence="1">Periplasmic side</orientation>
    </subcellularLocation>
</comment>
<evidence type="ECO:0000256" key="9">
    <source>
        <dbReference type="ARBA" id="ARBA00023136"/>
    </source>
</evidence>
<evidence type="ECO:0000256" key="10">
    <source>
        <dbReference type="SAM" id="MobiDB-lite"/>
    </source>
</evidence>
<evidence type="ECO:0000256" key="8">
    <source>
        <dbReference type="ARBA" id="ARBA00022989"/>
    </source>
</evidence>
<evidence type="ECO:0000256" key="3">
    <source>
        <dbReference type="ARBA" id="ARBA00022448"/>
    </source>
</evidence>
<dbReference type="eggNOG" id="COG0810">
    <property type="taxonomic scope" value="Bacteria"/>
</dbReference>
<keyword evidence="6" id="KW-0812">Transmembrane</keyword>
<dbReference type="Pfam" id="PF03544">
    <property type="entry name" value="TonB_C"/>
    <property type="match status" value="1"/>
</dbReference>
<proteinExistence type="inferred from homology"/>
<evidence type="ECO:0000259" key="11">
    <source>
        <dbReference type="PROSITE" id="PS52015"/>
    </source>
</evidence>
<dbReference type="InterPro" id="IPR006260">
    <property type="entry name" value="TonB/TolA_C"/>
</dbReference>
<dbReference type="Proteomes" id="UP000027604">
    <property type="component" value="Chromosome I"/>
</dbReference>
<dbReference type="RefSeq" id="WP_051780136.1">
    <property type="nucleotide sequence ID" value="NZ_BCTH01000023.1"/>
</dbReference>
<gene>
    <name evidence="12" type="ORF">GJA_343</name>
</gene>
<feature type="compositionally biased region" description="Pro residues" evidence="10">
    <location>
        <begin position="129"/>
        <end position="139"/>
    </location>
</feature>
<feature type="compositionally biased region" description="Low complexity" evidence="10">
    <location>
        <begin position="117"/>
        <end position="128"/>
    </location>
</feature>
<dbReference type="AlphaFoldDB" id="W0UX03"/>
<keyword evidence="5" id="KW-0997">Cell inner membrane</keyword>
<dbReference type="PANTHER" id="PTHR33446:SF2">
    <property type="entry name" value="PROTEIN TONB"/>
    <property type="match status" value="1"/>
</dbReference>
<dbReference type="PATRIC" id="fig|1349767.4.peg.1030"/>
<keyword evidence="3" id="KW-0813">Transport</keyword>
<protein>
    <submittedName>
        <fullName evidence="12">TonB family C-terminal domain protein</fullName>
    </submittedName>
</protein>
<evidence type="ECO:0000256" key="7">
    <source>
        <dbReference type="ARBA" id="ARBA00022927"/>
    </source>
</evidence>
<dbReference type="NCBIfam" id="TIGR01352">
    <property type="entry name" value="tonB_Cterm"/>
    <property type="match status" value="1"/>
</dbReference>
<accession>W0UX03</accession>
<dbReference type="HOGENOM" id="CLU_076057_2_2_4"/>
<keyword evidence="4" id="KW-1003">Cell membrane</keyword>
<dbReference type="GO" id="GO:0055085">
    <property type="term" value="P:transmembrane transport"/>
    <property type="evidence" value="ECO:0007669"/>
    <property type="project" value="InterPro"/>
</dbReference>
<dbReference type="OrthoDB" id="9792439at2"/>
<dbReference type="EMBL" id="HG322949">
    <property type="protein sequence ID" value="CDG81004.1"/>
    <property type="molecule type" value="Genomic_DNA"/>
</dbReference>
<dbReference type="SUPFAM" id="SSF74653">
    <property type="entry name" value="TolA/TonB C-terminal domain"/>
    <property type="match status" value="1"/>
</dbReference>
<evidence type="ECO:0000256" key="5">
    <source>
        <dbReference type="ARBA" id="ARBA00022519"/>
    </source>
</evidence>
<dbReference type="Gene3D" id="3.30.1150.10">
    <property type="match status" value="1"/>
</dbReference>
<dbReference type="KEGG" id="jag:GJA_343"/>
<dbReference type="STRING" id="1349767.GJA_343"/>
<evidence type="ECO:0000256" key="1">
    <source>
        <dbReference type="ARBA" id="ARBA00004383"/>
    </source>
</evidence>
<dbReference type="GO" id="GO:0098797">
    <property type="term" value="C:plasma membrane protein complex"/>
    <property type="evidence" value="ECO:0007669"/>
    <property type="project" value="TreeGrafter"/>
</dbReference>
<dbReference type="PANTHER" id="PTHR33446">
    <property type="entry name" value="PROTEIN TONB-RELATED"/>
    <property type="match status" value="1"/>
</dbReference>
<keyword evidence="9" id="KW-0472">Membrane</keyword>
<dbReference type="InterPro" id="IPR037682">
    <property type="entry name" value="TonB_C"/>
</dbReference>
<name>W0UX03_9BURK</name>
<dbReference type="GO" id="GO:0031992">
    <property type="term" value="F:energy transducer activity"/>
    <property type="evidence" value="ECO:0007669"/>
    <property type="project" value="TreeGrafter"/>
</dbReference>